<dbReference type="InterPro" id="IPR036397">
    <property type="entry name" value="RNaseH_sf"/>
</dbReference>
<keyword evidence="3" id="KW-1185">Reference proteome</keyword>
<name>A0AAD9NKF1_RIDPI</name>
<accession>A0AAD9NKF1</accession>
<sequence>MGRIHLVDSTSKSKAAVQKILLSDHDRVFIAVKQVFHEQPGDLALITVGTVDGQVYLFDLKHGGDIMFEGLLWRVLQSQQLLKIIHDCRHASAALHRQFGVSMRDVFDTQAAYCLLMVDQRLTPRHISTTDLYYKYGDHDEALVQCIQERVDAAGIFWCQRPLSKGMIRSAACDVQMLMSHVYENMNREITALALERDLAEYIKAYNHGTKQVSKLQKMATLKVQRSRRPVLALTDRQTELLRNTIHPVDLVIT</sequence>
<reference evidence="2" key="1">
    <citation type="journal article" date="2023" name="Mol. Biol. Evol.">
        <title>Third-Generation Sequencing Reveals the Adaptive Role of the Epigenome in Three Deep-Sea Polychaetes.</title>
        <authorList>
            <person name="Perez M."/>
            <person name="Aroh O."/>
            <person name="Sun Y."/>
            <person name="Lan Y."/>
            <person name="Juniper S.K."/>
            <person name="Young C.R."/>
            <person name="Angers B."/>
            <person name="Qian P.Y."/>
        </authorList>
    </citation>
    <scope>NUCLEOTIDE SEQUENCE</scope>
    <source>
        <strain evidence="2">R07B-5</strain>
    </source>
</reference>
<comment type="caution">
    <text evidence="2">The sequence shown here is derived from an EMBL/GenBank/DDBJ whole genome shotgun (WGS) entry which is preliminary data.</text>
</comment>
<dbReference type="InterPro" id="IPR012337">
    <property type="entry name" value="RNaseH-like_sf"/>
</dbReference>
<dbReference type="GO" id="GO:0008408">
    <property type="term" value="F:3'-5' exonuclease activity"/>
    <property type="evidence" value="ECO:0007669"/>
    <property type="project" value="InterPro"/>
</dbReference>
<evidence type="ECO:0000259" key="1">
    <source>
        <dbReference type="Pfam" id="PF01612"/>
    </source>
</evidence>
<gene>
    <name evidence="2" type="ORF">NP493_866g00034</name>
</gene>
<dbReference type="InterPro" id="IPR002562">
    <property type="entry name" value="3'-5'_exonuclease_dom"/>
</dbReference>
<feature type="domain" description="3'-5' exonuclease" evidence="1">
    <location>
        <begin position="43"/>
        <end position="190"/>
    </location>
</feature>
<dbReference type="AlphaFoldDB" id="A0AAD9NKF1"/>
<dbReference type="GO" id="GO:0003676">
    <property type="term" value="F:nucleic acid binding"/>
    <property type="evidence" value="ECO:0007669"/>
    <property type="project" value="InterPro"/>
</dbReference>
<evidence type="ECO:0000313" key="2">
    <source>
        <dbReference type="EMBL" id="KAK2173572.1"/>
    </source>
</evidence>
<protein>
    <recommendedName>
        <fullName evidence="1">3'-5' exonuclease domain-containing protein</fullName>
    </recommendedName>
</protein>
<evidence type="ECO:0000313" key="3">
    <source>
        <dbReference type="Proteomes" id="UP001209878"/>
    </source>
</evidence>
<dbReference type="Pfam" id="PF01612">
    <property type="entry name" value="DNA_pol_A_exo1"/>
    <property type="match status" value="1"/>
</dbReference>
<dbReference type="Proteomes" id="UP001209878">
    <property type="component" value="Unassembled WGS sequence"/>
</dbReference>
<dbReference type="Gene3D" id="3.30.420.10">
    <property type="entry name" value="Ribonuclease H-like superfamily/Ribonuclease H"/>
    <property type="match status" value="1"/>
</dbReference>
<dbReference type="GO" id="GO:0006139">
    <property type="term" value="P:nucleobase-containing compound metabolic process"/>
    <property type="evidence" value="ECO:0007669"/>
    <property type="project" value="InterPro"/>
</dbReference>
<dbReference type="PANTHER" id="PTHR46814:SF1">
    <property type="entry name" value="EGALITARIAN, ISOFORM B"/>
    <property type="match status" value="1"/>
</dbReference>
<dbReference type="PANTHER" id="PTHR46814">
    <property type="entry name" value="EGALITARIAN, ISOFORM B"/>
    <property type="match status" value="1"/>
</dbReference>
<dbReference type="SUPFAM" id="SSF53098">
    <property type="entry name" value="Ribonuclease H-like"/>
    <property type="match status" value="1"/>
</dbReference>
<proteinExistence type="predicted"/>
<organism evidence="2 3">
    <name type="scientific">Ridgeia piscesae</name>
    <name type="common">Tubeworm</name>
    <dbReference type="NCBI Taxonomy" id="27915"/>
    <lineage>
        <taxon>Eukaryota</taxon>
        <taxon>Metazoa</taxon>
        <taxon>Spiralia</taxon>
        <taxon>Lophotrochozoa</taxon>
        <taxon>Annelida</taxon>
        <taxon>Polychaeta</taxon>
        <taxon>Sedentaria</taxon>
        <taxon>Canalipalpata</taxon>
        <taxon>Sabellida</taxon>
        <taxon>Siboglinidae</taxon>
        <taxon>Ridgeia</taxon>
    </lineage>
</organism>
<dbReference type="EMBL" id="JAODUO010000865">
    <property type="protein sequence ID" value="KAK2173572.1"/>
    <property type="molecule type" value="Genomic_DNA"/>
</dbReference>